<dbReference type="Pfam" id="PF16220">
    <property type="entry name" value="DUF4880"/>
    <property type="match status" value="1"/>
</dbReference>
<evidence type="ECO:0000256" key="1">
    <source>
        <dbReference type="SAM" id="Phobius"/>
    </source>
</evidence>
<protein>
    <submittedName>
        <fullName evidence="4">FecR domain-containing protein</fullName>
    </submittedName>
</protein>
<dbReference type="RefSeq" id="WP_222992315.1">
    <property type="nucleotide sequence ID" value="NZ_JAINVV010000011.1"/>
</dbReference>
<feature type="transmembrane region" description="Helical" evidence="1">
    <location>
        <begin position="75"/>
        <end position="94"/>
    </location>
</feature>
<dbReference type="Pfam" id="PF04773">
    <property type="entry name" value="FecR"/>
    <property type="match status" value="1"/>
</dbReference>
<dbReference type="Proteomes" id="UP000706039">
    <property type="component" value="Unassembled WGS sequence"/>
</dbReference>
<keyword evidence="5" id="KW-1185">Reference proteome</keyword>
<evidence type="ECO:0000313" key="4">
    <source>
        <dbReference type="EMBL" id="MBY8825218.1"/>
    </source>
</evidence>
<name>A0ABS7PV33_9SPHN</name>
<dbReference type="InterPro" id="IPR032623">
    <property type="entry name" value="FecR_N"/>
</dbReference>
<gene>
    <name evidence="4" type="ORF">K7G82_23145</name>
</gene>
<proteinExistence type="predicted"/>
<sequence>MTGGRKAGDALSPTDARALSWFVANQAGDDPQGFEAWRAADPRHDAAYARIERLWGSSALAGAARRVRPGRRTRAATTASALALCLFAVTGIGLRLTGTQIAWPADHATAIGEIATARLDDGTLVTLDSGSAIDADIGGDRREIRLLRGRAFVTVAKDARPFRMLSGDAVIRDIGTRFAVARGAAGEQVAVEEGVVELRATADAPARAVLGAGQASAARGAGLAPVHAIEPFEAFGWTRGRLYFSGRPLGDVVDELRRYHRGWIVVANGDAATMRISGGLRLDDPDAAMAELARLSGTRITSIAGRILILR</sequence>
<feature type="domain" description="FecR N-terminal" evidence="3">
    <location>
        <begin position="17"/>
        <end position="54"/>
    </location>
</feature>
<dbReference type="PANTHER" id="PTHR30273:SF2">
    <property type="entry name" value="PROTEIN FECR"/>
    <property type="match status" value="1"/>
</dbReference>
<evidence type="ECO:0000313" key="5">
    <source>
        <dbReference type="Proteomes" id="UP000706039"/>
    </source>
</evidence>
<evidence type="ECO:0000259" key="3">
    <source>
        <dbReference type="Pfam" id="PF16220"/>
    </source>
</evidence>
<dbReference type="PANTHER" id="PTHR30273">
    <property type="entry name" value="PERIPLASMIC SIGNAL SENSOR AND SIGMA FACTOR ACTIVATOR FECR-RELATED"/>
    <property type="match status" value="1"/>
</dbReference>
<keyword evidence="1" id="KW-0812">Transmembrane</keyword>
<dbReference type="Gene3D" id="2.60.120.1440">
    <property type="match status" value="1"/>
</dbReference>
<accession>A0ABS7PV33</accession>
<dbReference type="InterPro" id="IPR006860">
    <property type="entry name" value="FecR"/>
</dbReference>
<keyword evidence="1" id="KW-1133">Transmembrane helix</keyword>
<comment type="caution">
    <text evidence="4">The sequence shown here is derived from an EMBL/GenBank/DDBJ whole genome shotgun (WGS) entry which is preliminary data.</text>
</comment>
<dbReference type="EMBL" id="JAINVV010000011">
    <property type="protein sequence ID" value="MBY8825218.1"/>
    <property type="molecule type" value="Genomic_DNA"/>
</dbReference>
<dbReference type="PIRSF" id="PIRSF018266">
    <property type="entry name" value="FecR"/>
    <property type="match status" value="1"/>
</dbReference>
<dbReference type="Gene3D" id="3.55.50.30">
    <property type="match status" value="1"/>
</dbReference>
<keyword evidence="1" id="KW-0472">Membrane</keyword>
<dbReference type="InterPro" id="IPR012373">
    <property type="entry name" value="Ferrdict_sens_TM"/>
</dbReference>
<organism evidence="4 5">
    <name type="scientific">Sphingomonas colocasiae</name>
    <dbReference type="NCBI Taxonomy" id="1848973"/>
    <lineage>
        <taxon>Bacteria</taxon>
        <taxon>Pseudomonadati</taxon>
        <taxon>Pseudomonadota</taxon>
        <taxon>Alphaproteobacteria</taxon>
        <taxon>Sphingomonadales</taxon>
        <taxon>Sphingomonadaceae</taxon>
        <taxon>Sphingomonas</taxon>
    </lineage>
</organism>
<reference evidence="4 5" key="1">
    <citation type="submission" date="2021-08" db="EMBL/GenBank/DDBJ databases">
        <authorList>
            <person name="Tuo L."/>
        </authorList>
    </citation>
    <scope>NUCLEOTIDE SEQUENCE [LARGE SCALE GENOMIC DNA]</scope>
    <source>
        <strain evidence="4 5">JCM 31229</strain>
    </source>
</reference>
<evidence type="ECO:0000259" key="2">
    <source>
        <dbReference type="Pfam" id="PF04773"/>
    </source>
</evidence>
<feature type="domain" description="FecR protein" evidence="2">
    <location>
        <begin position="106"/>
        <end position="197"/>
    </location>
</feature>